<protein>
    <recommendedName>
        <fullName evidence="1">MaoC-like domain-containing protein</fullName>
    </recommendedName>
</protein>
<dbReference type="InterPro" id="IPR029069">
    <property type="entry name" value="HotDog_dom_sf"/>
</dbReference>
<dbReference type="CDD" id="cd03454">
    <property type="entry name" value="YdeM"/>
    <property type="match status" value="1"/>
</dbReference>
<accession>A0A2A2M3Z7</accession>
<comment type="caution">
    <text evidence="2">The sequence shown here is derived from an EMBL/GenBank/DDBJ whole genome shotgun (WGS) entry which is preliminary data.</text>
</comment>
<dbReference type="SUPFAM" id="SSF53649">
    <property type="entry name" value="Alkaline phosphatase-like"/>
    <property type="match status" value="1"/>
</dbReference>
<dbReference type="PANTHER" id="PTHR10151:SF120">
    <property type="entry name" value="BIS(5'-ADENOSYL)-TRIPHOSPHATASE"/>
    <property type="match status" value="1"/>
</dbReference>
<feature type="domain" description="MaoC-like" evidence="1">
    <location>
        <begin position="112"/>
        <end position="212"/>
    </location>
</feature>
<dbReference type="EMBL" id="LIAE01005558">
    <property type="protein sequence ID" value="PAV93251.1"/>
    <property type="molecule type" value="Genomic_DNA"/>
</dbReference>
<gene>
    <name evidence="2" type="ORF">WR25_15004</name>
</gene>
<dbReference type="GO" id="GO:0018812">
    <property type="term" value="F:3-hydroxyacyl-CoA dehydratase activity"/>
    <property type="evidence" value="ECO:0007669"/>
    <property type="project" value="UniProtKB-ARBA"/>
</dbReference>
<dbReference type="AlphaFoldDB" id="A0A2A2M3Z7"/>
<dbReference type="InterPro" id="IPR017850">
    <property type="entry name" value="Alkaline_phosphatase_core_sf"/>
</dbReference>
<organism evidence="2 3">
    <name type="scientific">Diploscapter pachys</name>
    <dbReference type="NCBI Taxonomy" id="2018661"/>
    <lineage>
        <taxon>Eukaryota</taxon>
        <taxon>Metazoa</taxon>
        <taxon>Ecdysozoa</taxon>
        <taxon>Nematoda</taxon>
        <taxon>Chromadorea</taxon>
        <taxon>Rhabditida</taxon>
        <taxon>Rhabditina</taxon>
        <taxon>Rhabditomorpha</taxon>
        <taxon>Rhabditoidea</taxon>
        <taxon>Rhabditidae</taxon>
        <taxon>Diploscapter</taxon>
    </lineage>
</organism>
<dbReference type="Gene3D" id="3.30.1360.180">
    <property type="match status" value="1"/>
</dbReference>
<evidence type="ECO:0000313" key="2">
    <source>
        <dbReference type="EMBL" id="PAV93251.1"/>
    </source>
</evidence>
<dbReference type="Gene3D" id="3.10.129.10">
    <property type="entry name" value="Hotdog Thioesterase"/>
    <property type="match status" value="1"/>
</dbReference>
<reference evidence="2 3" key="1">
    <citation type="journal article" date="2017" name="Curr. Biol.">
        <title>Genome architecture and evolution of a unichromosomal asexual nematode.</title>
        <authorList>
            <person name="Fradin H."/>
            <person name="Zegar C."/>
            <person name="Gutwein M."/>
            <person name="Lucas J."/>
            <person name="Kovtun M."/>
            <person name="Corcoran D."/>
            <person name="Baugh L.R."/>
            <person name="Kiontke K."/>
            <person name="Gunsalus K."/>
            <person name="Fitch D.H."/>
            <person name="Piano F."/>
        </authorList>
    </citation>
    <scope>NUCLEOTIDE SEQUENCE [LARGE SCALE GENOMIC DNA]</scope>
    <source>
        <strain evidence="2">PF1309</strain>
    </source>
</reference>
<dbReference type="Gene3D" id="3.40.720.10">
    <property type="entry name" value="Alkaline Phosphatase, subunit A"/>
    <property type="match status" value="1"/>
</dbReference>
<dbReference type="InterPro" id="IPR002539">
    <property type="entry name" value="MaoC-like_dom"/>
</dbReference>
<dbReference type="PANTHER" id="PTHR10151">
    <property type="entry name" value="ECTONUCLEOTIDE PYROPHOSPHATASE/PHOSPHODIESTERASE"/>
    <property type="match status" value="1"/>
</dbReference>
<dbReference type="Proteomes" id="UP000218231">
    <property type="component" value="Unassembled WGS sequence"/>
</dbReference>
<dbReference type="Pfam" id="PF01575">
    <property type="entry name" value="MaoC_dehydratas"/>
    <property type="match status" value="1"/>
</dbReference>
<evidence type="ECO:0000259" key="1">
    <source>
        <dbReference type="Pfam" id="PF01575"/>
    </source>
</evidence>
<dbReference type="GO" id="GO:0016787">
    <property type="term" value="F:hydrolase activity"/>
    <property type="evidence" value="ECO:0007669"/>
    <property type="project" value="UniProtKB-ARBA"/>
</dbReference>
<dbReference type="Pfam" id="PF01663">
    <property type="entry name" value="Phosphodiest"/>
    <property type="match status" value="1"/>
</dbReference>
<dbReference type="InterPro" id="IPR002591">
    <property type="entry name" value="Phosphodiest/P_Trfase"/>
</dbReference>
<dbReference type="OrthoDB" id="3592703at2759"/>
<proteinExistence type="predicted"/>
<dbReference type="STRING" id="2018661.A0A2A2M3Z7"/>
<keyword evidence="3" id="KW-1185">Reference proteome</keyword>
<name>A0A2A2M3Z7_9BILA</name>
<sequence>MQCWRKGEIPARLRYGTNSRVPPYICLAEPGWMITKTAVKTAFSGGAHGYDNQAPDMAALFIANGPAFVGGKRLASFDNTDINPLLRDLLNLPAGQGLDGNDAPFRQVGSTARFGDYAVTRDEVIAFAEKYDPQPFHLSDAAAAQTHFGRLSASGWHTCAMTMAMLVEHLKANDQAGLGSPGIDELRWLTPVYPGDQLRCESEVLEKRRSASRPEMGIFKSRMTVFNQHDVPVMTFVSNGLIATRER</sequence>
<dbReference type="SUPFAM" id="SSF54637">
    <property type="entry name" value="Thioesterase/thiol ester dehydrase-isomerase"/>
    <property type="match status" value="1"/>
</dbReference>
<evidence type="ECO:0000313" key="3">
    <source>
        <dbReference type="Proteomes" id="UP000218231"/>
    </source>
</evidence>